<dbReference type="SUPFAM" id="SSF53067">
    <property type="entry name" value="Actin-like ATPase domain"/>
    <property type="match status" value="1"/>
</dbReference>
<organism evidence="2 3">
    <name type="scientific">Mangrovicoccus algicola</name>
    <dbReference type="NCBI Taxonomy" id="2771008"/>
    <lineage>
        <taxon>Bacteria</taxon>
        <taxon>Pseudomonadati</taxon>
        <taxon>Pseudomonadota</taxon>
        <taxon>Alphaproteobacteria</taxon>
        <taxon>Rhodobacterales</taxon>
        <taxon>Paracoccaceae</taxon>
        <taxon>Mangrovicoccus</taxon>
    </lineage>
</organism>
<name>A0A8J7CI58_9RHOB</name>
<dbReference type="InterPro" id="IPR043129">
    <property type="entry name" value="ATPase_NBD"/>
</dbReference>
<feature type="compositionally biased region" description="Pro residues" evidence="1">
    <location>
        <begin position="201"/>
        <end position="216"/>
    </location>
</feature>
<dbReference type="EMBL" id="JACVXA010000041">
    <property type="protein sequence ID" value="MBE3639180.1"/>
    <property type="molecule type" value="Genomic_DNA"/>
</dbReference>
<proteinExistence type="predicted"/>
<dbReference type="Proteomes" id="UP000609121">
    <property type="component" value="Unassembled WGS sequence"/>
</dbReference>
<protein>
    <submittedName>
        <fullName evidence="2">Uncharacterized protein</fullName>
    </submittedName>
</protein>
<evidence type="ECO:0000313" key="2">
    <source>
        <dbReference type="EMBL" id="MBE3639180.1"/>
    </source>
</evidence>
<feature type="region of interest" description="Disordered" evidence="1">
    <location>
        <begin position="190"/>
        <end position="216"/>
    </location>
</feature>
<keyword evidence="3" id="KW-1185">Reference proteome</keyword>
<accession>A0A8J7CI58</accession>
<dbReference type="AlphaFoldDB" id="A0A8J7CI58"/>
<feature type="non-terminal residue" evidence="2">
    <location>
        <position position="216"/>
    </location>
</feature>
<evidence type="ECO:0000256" key="1">
    <source>
        <dbReference type="SAM" id="MobiDB-lite"/>
    </source>
</evidence>
<feature type="compositionally biased region" description="Low complexity" evidence="1">
    <location>
        <begin position="191"/>
        <end position="200"/>
    </location>
</feature>
<reference evidence="2" key="1">
    <citation type="submission" date="2020-09" db="EMBL/GenBank/DDBJ databases">
        <title>A novel bacterium of genus Mangrovicoccus, isolated from South China Sea.</title>
        <authorList>
            <person name="Huang H."/>
            <person name="Mo K."/>
            <person name="Hu Y."/>
        </authorList>
    </citation>
    <scope>NUCLEOTIDE SEQUENCE</scope>
    <source>
        <strain evidence="2">HB182678</strain>
    </source>
</reference>
<gene>
    <name evidence="2" type="ORF">ICN82_13320</name>
</gene>
<sequence length="216" mass="22513">MRPNLALSLSTSEVVLYVSSDDGWQRLGRVSLEGRNLGLQMAVLRRIAQSFSDSEALDSLICIPADQVMWRRLDADGVGAAPGQVAAHIRRMLEDATPYPVAELRIDWRRSGAGIDAAALPAQTLAEVEEFCAAHGFRPLGVAALPAADDPFEGTAWFGLGAAPPAPDGREVVAAPHPGNIVTLDTALPMAPAEPAGPAAEPVPPPAPAAPRPGVP</sequence>
<dbReference type="Gene3D" id="3.30.420.380">
    <property type="match status" value="1"/>
</dbReference>
<evidence type="ECO:0000313" key="3">
    <source>
        <dbReference type="Proteomes" id="UP000609121"/>
    </source>
</evidence>
<comment type="caution">
    <text evidence="2">The sequence shown here is derived from an EMBL/GenBank/DDBJ whole genome shotgun (WGS) entry which is preliminary data.</text>
</comment>